<dbReference type="EMBL" id="JAPUUL010000031">
    <property type="protein sequence ID" value="KAJ8133229.1"/>
    <property type="molecule type" value="Genomic_DNA"/>
</dbReference>
<protein>
    <submittedName>
        <fullName evidence="1">Uncharacterized protein</fullName>
    </submittedName>
</protein>
<evidence type="ECO:0000313" key="2">
    <source>
        <dbReference type="Proteomes" id="UP001153332"/>
    </source>
</evidence>
<dbReference type="Proteomes" id="UP001153332">
    <property type="component" value="Unassembled WGS sequence"/>
</dbReference>
<comment type="caution">
    <text evidence="1">The sequence shown here is derived from an EMBL/GenBank/DDBJ whole genome shotgun (WGS) entry which is preliminary data.</text>
</comment>
<proteinExistence type="predicted"/>
<keyword evidence="2" id="KW-1185">Reference proteome</keyword>
<accession>A0ACC2K0L3</accession>
<organism evidence="1 2">
    <name type="scientific">Lasiodiplodia mahajangana</name>
    <dbReference type="NCBI Taxonomy" id="1108764"/>
    <lineage>
        <taxon>Eukaryota</taxon>
        <taxon>Fungi</taxon>
        <taxon>Dikarya</taxon>
        <taxon>Ascomycota</taxon>
        <taxon>Pezizomycotina</taxon>
        <taxon>Dothideomycetes</taxon>
        <taxon>Dothideomycetes incertae sedis</taxon>
        <taxon>Botryosphaeriales</taxon>
        <taxon>Botryosphaeriaceae</taxon>
        <taxon>Lasiodiplodia</taxon>
    </lineage>
</organism>
<name>A0ACC2K0L3_9PEZI</name>
<evidence type="ECO:0000313" key="1">
    <source>
        <dbReference type="EMBL" id="KAJ8133229.1"/>
    </source>
</evidence>
<reference evidence="1" key="1">
    <citation type="submission" date="2022-12" db="EMBL/GenBank/DDBJ databases">
        <title>Genome Sequence of Lasiodiplodia mahajangana.</title>
        <authorList>
            <person name="Buettner E."/>
        </authorList>
    </citation>
    <scope>NUCLEOTIDE SEQUENCE</scope>
    <source>
        <strain evidence="1">VT137</strain>
    </source>
</reference>
<sequence length="254" mass="29129">MSRPWITVTTTLPQSLGLHDLCKSNEPQTEIRTKRLIIRPLTQSDLEAFHRLRSQSGFMKHTRNGRPDLDIRETQEKLKNLINAPLRPDALPFYTYFGIFSKATGELIGDGGVHILASPACGWPEFGCKFGSGYCDSGYGTEFLRAFTTWWWDLPRYREDGADGPRKPVPVRLRVHPDSVVWADSGDEYLCMDESKQAVEQLYAWVAPDNYASQRMAIKGCLEHFTTWGHPSKHFPVMGWRQSRHRRSIYPSKL</sequence>
<gene>
    <name evidence="1" type="ORF">O1611_g394</name>
</gene>